<name>A0A0K2B4G5_STRA7</name>
<dbReference type="InterPro" id="IPR041581">
    <property type="entry name" value="Glyoxalase_6"/>
</dbReference>
<reference evidence="4" key="1">
    <citation type="journal article" date="2015" name="J. Biotechnol.">
        <title>Complete genome sequence of Streptomyces ambofaciens ATCC 23877, the spiramycin producer.</title>
        <authorList>
            <person name="Thibessard A."/>
            <person name="Haas D."/>
            <person name="Gerbaud C."/>
            <person name="Aigle B."/>
            <person name="Lautru S."/>
            <person name="Pernodet J.L."/>
            <person name="Leblond P."/>
        </authorList>
    </citation>
    <scope>NUCLEOTIDE SEQUENCE [LARGE SCALE GENOMIC DNA]</scope>
    <source>
        <strain evidence="4">ATCC 23877 / 3486 / DSM 40053 / JCM 4204 / NBRC 12836 / NRRL B-2516</strain>
    </source>
</reference>
<dbReference type="KEGG" id="samb:SAM23877_7070"/>
<dbReference type="Proteomes" id="UP000061018">
    <property type="component" value="Chromosome"/>
</dbReference>
<evidence type="ECO:0000259" key="2">
    <source>
        <dbReference type="PROSITE" id="PS51819"/>
    </source>
</evidence>
<proteinExistence type="predicted"/>
<dbReference type="InterPro" id="IPR053863">
    <property type="entry name" value="Glyoxy/Ble-like_N"/>
</dbReference>
<gene>
    <name evidence="3" type="ORF">SAM23877_7070</name>
</gene>
<dbReference type="Pfam" id="PF22677">
    <property type="entry name" value="Ble-like_N"/>
    <property type="match status" value="1"/>
</dbReference>
<dbReference type="CDD" id="cd07247">
    <property type="entry name" value="SgaA_N_like"/>
    <property type="match status" value="1"/>
</dbReference>
<dbReference type="PANTHER" id="PTHR33993">
    <property type="entry name" value="GLYOXALASE-RELATED"/>
    <property type="match status" value="1"/>
</dbReference>
<dbReference type="InterPro" id="IPR037523">
    <property type="entry name" value="VOC_core"/>
</dbReference>
<dbReference type="SUPFAM" id="SSF54593">
    <property type="entry name" value="Glyoxalase/Bleomycin resistance protein/Dihydroxybiphenyl dioxygenase"/>
    <property type="match status" value="1"/>
</dbReference>
<dbReference type="PROSITE" id="PS51819">
    <property type="entry name" value="VOC"/>
    <property type="match status" value="1"/>
</dbReference>
<evidence type="ECO:0000313" key="4">
    <source>
        <dbReference type="Proteomes" id="UP000061018"/>
    </source>
</evidence>
<accession>A0A0K2B4G5</accession>
<dbReference type="PANTHER" id="PTHR33993:SF10">
    <property type="entry name" value="CONSERVED PROTEIN"/>
    <property type="match status" value="1"/>
</dbReference>
<organism evidence="3 4">
    <name type="scientific">Streptomyces ambofaciens (strain ATCC 23877 / 3486 / DSM 40053 / JCM 4204 / NBRC 12836 / NRRL B-2516)</name>
    <dbReference type="NCBI Taxonomy" id="278992"/>
    <lineage>
        <taxon>Bacteria</taxon>
        <taxon>Bacillati</taxon>
        <taxon>Actinomycetota</taxon>
        <taxon>Actinomycetes</taxon>
        <taxon>Kitasatosporales</taxon>
        <taxon>Streptomycetaceae</taxon>
        <taxon>Streptomyces</taxon>
    </lineage>
</organism>
<evidence type="ECO:0000256" key="1">
    <source>
        <dbReference type="SAM" id="MobiDB-lite"/>
    </source>
</evidence>
<dbReference type="Pfam" id="PF18029">
    <property type="entry name" value="Glyoxalase_6"/>
    <property type="match status" value="1"/>
</dbReference>
<feature type="domain" description="VOC" evidence="2">
    <location>
        <begin position="38"/>
        <end position="150"/>
    </location>
</feature>
<feature type="region of interest" description="Disordered" evidence="1">
    <location>
        <begin position="224"/>
        <end position="339"/>
    </location>
</feature>
<dbReference type="InterPro" id="IPR052164">
    <property type="entry name" value="Anthracycline_SecMetBiosynth"/>
</dbReference>
<protein>
    <recommendedName>
        <fullName evidence="2">VOC domain-containing protein</fullName>
    </recommendedName>
</protein>
<dbReference type="InterPro" id="IPR029068">
    <property type="entry name" value="Glyas_Bleomycin-R_OHBP_Dase"/>
</dbReference>
<sequence>MTPRTRTTGGRRHTVSRWGEQELRKGSAVITTDFVPGSPCWLDLGTPDVRGAAAFYGAVFGWDFESMGEDVEGGMFRKDGKIVAGIGRLTEEGARSAWMVYYCVADADATTRAVRQAGGTVRVAPMDLDQWGRMAQYSDPAGGQFAAWQPGTSQGVELVDQPGSLCWTELYTSDAAAAKEFYGTVFGWQFGDMEMPDGGGGTYSLITPAGLPEERMHGGLMQLREQDLAPGLRRHRLRRRRRHGPRERRQRADGPGGRGGRRPAGPVTRSVERGLRGARTGPGVTGPVSERRAGRAVPCRQGRPAPSPGRRAHAPVRCPRAGPRRVPVAGHVTPPGAAA</sequence>
<evidence type="ECO:0000313" key="3">
    <source>
        <dbReference type="EMBL" id="AKZ60113.1"/>
    </source>
</evidence>
<dbReference type="Gene3D" id="3.10.180.10">
    <property type="entry name" value="2,3-Dihydroxybiphenyl 1,2-Dioxygenase, domain 1"/>
    <property type="match status" value="2"/>
</dbReference>
<dbReference type="AlphaFoldDB" id="A0A0K2B4G5"/>
<feature type="compositionally biased region" description="Basic residues" evidence="1">
    <location>
        <begin position="232"/>
        <end position="249"/>
    </location>
</feature>
<dbReference type="EMBL" id="CP012382">
    <property type="protein sequence ID" value="AKZ60113.1"/>
    <property type="molecule type" value="Genomic_DNA"/>
</dbReference>